<dbReference type="OrthoDB" id="10263291at2759"/>
<comment type="similarity">
    <text evidence="1 4">Belongs to the pyrroline-5-carboxylate reductase family.</text>
</comment>
<evidence type="ECO:0000256" key="2">
    <source>
        <dbReference type="ARBA" id="ARBA00022857"/>
    </source>
</evidence>
<dbReference type="GO" id="GO:0055129">
    <property type="term" value="P:L-proline biosynthetic process"/>
    <property type="evidence" value="ECO:0007669"/>
    <property type="project" value="TreeGrafter"/>
</dbReference>
<evidence type="ECO:0000256" key="3">
    <source>
        <dbReference type="ARBA" id="ARBA00023002"/>
    </source>
</evidence>
<evidence type="ECO:0000259" key="7">
    <source>
        <dbReference type="Pfam" id="PF14748"/>
    </source>
</evidence>
<keyword evidence="3 4" id="KW-0560">Oxidoreductase</keyword>
<evidence type="ECO:0000313" key="9">
    <source>
        <dbReference type="Proteomes" id="UP000693970"/>
    </source>
</evidence>
<dbReference type="InterPro" id="IPR000304">
    <property type="entry name" value="Pyrroline-COOH_reductase"/>
</dbReference>
<keyword evidence="2 4" id="KW-0521">NADP</keyword>
<evidence type="ECO:0000256" key="4">
    <source>
        <dbReference type="RuleBase" id="RU003903"/>
    </source>
</evidence>
<dbReference type="FunFam" id="1.10.3730.10:FF:000001">
    <property type="entry name" value="Pyrroline-5-carboxylate reductase"/>
    <property type="match status" value="1"/>
</dbReference>
<dbReference type="InterPro" id="IPR029036">
    <property type="entry name" value="P5CR_dimer"/>
</dbReference>
<dbReference type="HAMAP" id="MF_01925">
    <property type="entry name" value="P5C_reductase"/>
    <property type="match status" value="1"/>
</dbReference>
<dbReference type="InterPro" id="IPR053790">
    <property type="entry name" value="P5CR-like_CS"/>
</dbReference>
<reference evidence="8" key="2">
    <citation type="submission" date="2021-04" db="EMBL/GenBank/DDBJ databases">
        <authorList>
            <person name="Podell S."/>
        </authorList>
    </citation>
    <scope>NUCLEOTIDE SEQUENCE</scope>
    <source>
        <strain evidence="8">Hildebrandi</strain>
    </source>
</reference>
<sequence>MFRLASSSSSKALSLLRTTVVDKTTFSTFPSARFLSAATGPAVFDKIAFIGTGKMAQAMINPLIRNGQPQEQVAIYDVSTKAMKGMQKTFPNIQRAESIGDAVNDADMIVLAVKPQNVNDAFWEQFPKDGKGPHKIRDDATLLSICAGVPLQAFVPSGVQKIVRSMPNTPSTISQGMTVWCCTSNLTTQERDHVSRLLHSFGKAIYVDDEKFVDMSTSISGSGPAYIFMLMEAMIDAGVHMGFPRETATTLVYHTLLGSTLYAMETGEHPAILRNSVTSPAGTTASAIYELEKGGLRPLVNDAIWACYRRSLEMGGKNPAVGPGRSKVMGETTQVVHNYHYSGPSGEMKTFEDSDSDEDEEPSKKSP</sequence>
<keyword evidence="4" id="KW-0641">Proline biosynthesis</keyword>
<evidence type="ECO:0000256" key="5">
    <source>
        <dbReference type="SAM" id="MobiDB-lite"/>
    </source>
</evidence>
<comment type="catalytic activity">
    <reaction evidence="4">
        <text>L-proline + NADP(+) = (S)-1-pyrroline-5-carboxylate + NADPH + 2 H(+)</text>
        <dbReference type="Rhea" id="RHEA:14109"/>
        <dbReference type="ChEBI" id="CHEBI:15378"/>
        <dbReference type="ChEBI" id="CHEBI:17388"/>
        <dbReference type="ChEBI" id="CHEBI:57783"/>
        <dbReference type="ChEBI" id="CHEBI:58349"/>
        <dbReference type="ChEBI" id="CHEBI:60039"/>
        <dbReference type="EC" id="1.5.1.2"/>
    </reaction>
</comment>
<keyword evidence="9" id="KW-1185">Reference proteome</keyword>
<comment type="pathway">
    <text evidence="4">Amino-acid biosynthesis; L-proline biosynthesis; L-proline from L-glutamate 5-semialdehyde: step 1/1.</text>
</comment>
<dbReference type="Pfam" id="PF03807">
    <property type="entry name" value="F420_oxidored"/>
    <property type="match status" value="1"/>
</dbReference>
<dbReference type="PROSITE" id="PS00521">
    <property type="entry name" value="P5CR"/>
    <property type="match status" value="1"/>
</dbReference>
<dbReference type="PANTHER" id="PTHR11645:SF66">
    <property type="entry name" value="PYRROLINE-5-CARBOXYLATE REDUCTASE"/>
    <property type="match status" value="1"/>
</dbReference>
<feature type="domain" description="Pyrroline-5-carboxylate reductase catalytic N-terminal" evidence="6">
    <location>
        <begin position="46"/>
        <end position="122"/>
    </location>
</feature>
<dbReference type="InterPro" id="IPR028939">
    <property type="entry name" value="P5C_Rdtase_cat_N"/>
</dbReference>
<name>A0A9K3Q526_9STRA</name>
<dbReference type="EC" id="1.5.1.2" evidence="4"/>
<organism evidence="8 9">
    <name type="scientific">Nitzschia inconspicua</name>
    <dbReference type="NCBI Taxonomy" id="303405"/>
    <lineage>
        <taxon>Eukaryota</taxon>
        <taxon>Sar</taxon>
        <taxon>Stramenopiles</taxon>
        <taxon>Ochrophyta</taxon>
        <taxon>Bacillariophyta</taxon>
        <taxon>Bacillariophyceae</taxon>
        <taxon>Bacillariophycidae</taxon>
        <taxon>Bacillariales</taxon>
        <taxon>Bacillariaceae</taxon>
        <taxon>Nitzschia</taxon>
    </lineage>
</organism>
<dbReference type="GO" id="GO:0004735">
    <property type="term" value="F:pyrroline-5-carboxylate reductase activity"/>
    <property type="evidence" value="ECO:0007669"/>
    <property type="project" value="UniProtKB-EC"/>
</dbReference>
<evidence type="ECO:0000259" key="6">
    <source>
        <dbReference type="Pfam" id="PF03807"/>
    </source>
</evidence>
<gene>
    <name evidence="8" type="ORF">IV203_019561</name>
</gene>
<evidence type="ECO:0000313" key="8">
    <source>
        <dbReference type="EMBL" id="KAG7370991.1"/>
    </source>
</evidence>
<dbReference type="Proteomes" id="UP000693970">
    <property type="component" value="Unassembled WGS sequence"/>
</dbReference>
<dbReference type="AlphaFoldDB" id="A0A9K3Q526"/>
<feature type="domain" description="Pyrroline-5-carboxylate reductase dimerisation" evidence="7">
    <location>
        <begin position="210"/>
        <end position="314"/>
    </location>
</feature>
<keyword evidence="4" id="KW-0028">Amino-acid biosynthesis</keyword>
<dbReference type="Pfam" id="PF14748">
    <property type="entry name" value="P5CR_dimer"/>
    <property type="match status" value="1"/>
</dbReference>
<evidence type="ECO:0000256" key="1">
    <source>
        <dbReference type="ARBA" id="ARBA00005525"/>
    </source>
</evidence>
<protein>
    <recommendedName>
        <fullName evidence="4">Pyrroline-5-carboxylate reductase</fullName>
        <ecNumber evidence="4">1.5.1.2</ecNumber>
    </recommendedName>
</protein>
<feature type="region of interest" description="Disordered" evidence="5">
    <location>
        <begin position="339"/>
        <end position="367"/>
    </location>
</feature>
<dbReference type="EMBL" id="JAGRRH010000004">
    <property type="protein sequence ID" value="KAG7370991.1"/>
    <property type="molecule type" value="Genomic_DNA"/>
</dbReference>
<comment type="caution">
    <text evidence="8">The sequence shown here is derived from an EMBL/GenBank/DDBJ whole genome shotgun (WGS) entry which is preliminary data.</text>
</comment>
<dbReference type="NCBIfam" id="TIGR00112">
    <property type="entry name" value="proC"/>
    <property type="match status" value="1"/>
</dbReference>
<reference evidence="8" key="1">
    <citation type="journal article" date="2021" name="Sci. Rep.">
        <title>Diploid genomic architecture of Nitzschia inconspicua, an elite biomass production diatom.</title>
        <authorList>
            <person name="Oliver A."/>
            <person name="Podell S."/>
            <person name="Pinowska A."/>
            <person name="Traller J.C."/>
            <person name="Smith S.R."/>
            <person name="McClure R."/>
            <person name="Beliaev A."/>
            <person name="Bohutskyi P."/>
            <person name="Hill E.A."/>
            <person name="Rabines A."/>
            <person name="Zheng H."/>
            <person name="Allen L.Z."/>
            <person name="Kuo A."/>
            <person name="Grigoriev I.V."/>
            <person name="Allen A.E."/>
            <person name="Hazlebeck D."/>
            <person name="Allen E.E."/>
        </authorList>
    </citation>
    <scope>NUCLEOTIDE SEQUENCE</scope>
    <source>
        <strain evidence="8">Hildebrandi</strain>
    </source>
</reference>
<proteinExistence type="inferred from homology"/>
<accession>A0A9K3Q526</accession>
<dbReference type="PANTHER" id="PTHR11645">
    <property type="entry name" value="PYRROLINE-5-CARBOXYLATE REDUCTASE"/>
    <property type="match status" value="1"/>
</dbReference>